<evidence type="ECO:0000256" key="1">
    <source>
        <dbReference type="ARBA" id="ARBA00004408"/>
    </source>
</evidence>
<feature type="region of interest" description="Disordered" evidence="23">
    <location>
        <begin position="710"/>
        <end position="733"/>
    </location>
</feature>
<keyword evidence="7" id="KW-0489">Methyltransferase</keyword>
<feature type="compositionally biased region" description="Basic and acidic residues" evidence="23">
    <location>
        <begin position="581"/>
        <end position="591"/>
    </location>
</feature>
<dbReference type="Gene3D" id="3.40.50.150">
    <property type="entry name" value="Vaccinia Virus protein VP39"/>
    <property type="match status" value="1"/>
</dbReference>
<comment type="catalytic activity">
    <reaction evidence="14">
        <text>a 5'-end (N(2),N(7)-dimethyl 5'-triphosphoguanosine)-ribonucleoside in snoRNA + S-adenosyl-L-methionine = a 5'-end (N(2),N(2),N(7)-trimethyl 5'-triphosphoguanosine)-ribonucleoside in snoRNA + S-adenosyl-L-homocysteine + H(+)</text>
        <dbReference type="Rhea" id="RHEA:78507"/>
        <dbReference type="Rhea" id="RHEA-COMP:19088"/>
        <dbReference type="Rhea" id="RHEA-COMP:19090"/>
        <dbReference type="ChEBI" id="CHEBI:15378"/>
        <dbReference type="ChEBI" id="CHEBI:57856"/>
        <dbReference type="ChEBI" id="CHEBI:59789"/>
        <dbReference type="ChEBI" id="CHEBI:167623"/>
        <dbReference type="ChEBI" id="CHEBI:172880"/>
    </reaction>
    <physiologicalReaction direction="left-to-right" evidence="14">
        <dbReference type="Rhea" id="RHEA:78508"/>
    </physiologicalReaction>
</comment>
<comment type="catalytic activity">
    <reaction evidence="16">
        <text>a 5'-end (N(2),N(7)-dimethyl 5'-triphosphoguanosine)-ribonucleoside in snRNA + S-adenosyl-L-methionine = a 5'-end (N(2),N(2),N(7)-trimethyl 5'-triphosphoguanosine)-ribonucleoside in snRNA + S-adenosyl-L-homocysteine + H(+)</text>
        <dbReference type="Rhea" id="RHEA:78479"/>
        <dbReference type="Rhea" id="RHEA-COMP:19087"/>
        <dbReference type="Rhea" id="RHEA-COMP:19089"/>
        <dbReference type="ChEBI" id="CHEBI:15378"/>
        <dbReference type="ChEBI" id="CHEBI:57856"/>
        <dbReference type="ChEBI" id="CHEBI:59789"/>
        <dbReference type="ChEBI" id="CHEBI:167623"/>
        <dbReference type="ChEBI" id="CHEBI:172880"/>
    </reaction>
    <physiologicalReaction direction="left-to-right" evidence="16">
        <dbReference type="Rhea" id="RHEA:78480"/>
    </physiologicalReaction>
</comment>
<evidence type="ECO:0000256" key="18">
    <source>
        <dbReference type="ARBA" id="ARBA00049790"/>
    </source>
</evidence>
<feature type="region of interest" description="Disordered" evidence="23">
    <location>
        <begin position="458"/>
        <end position="494"/>
    </location>
</feature>
<dbReference type="InterPro" id="IPR029063">
    <property type="entry name" value="SAM-dependent_MTases_sf"/>
</dbReference>
<dbReference type="PANTHER" id="PTHR14741:SF32">
    <property type="entry name" value="TRIMETHYLGUANOSINE SYNTHASE"/>
    <property type="match status" value="1"/>
</dbReference>
<dbReference type="GO" id="GO:0071164">
    <property type="term" value="F:RNA cap trimethylguanosine synthase activity"/>
    <property type="evidence" value="ECO:0007669"/>
    <property type="project" value="TreeGrafter"/>
</dbReference>
<keyword evidence="10" id="KW-0805">Transcription regulation</keyword>
<proteinExistence type="evidence at transcript level"/>
<feature type="region of interest" description="Disordered" evidence="23">
    <location>
        <begin position="514"/>
        <end position="536"/>
    </location>
</feature>
<dbReference type="EMBL" id="GANO01003602">
    <property type="protein sequence ID" value="JAB56269.1"/>
    <property type="molecule type" value="mRNA"/>
</dbReference>
<feature type="compositionally biased region" description="Polar residues" evidence="23">
    <location>
        <begin position="386"/>
        <end position="404"/>
    </location>
</feature>
<evidence type="ECO:0000256" key="11">
    <source>
        <dbReference type="ARBA" id="ARBA00023163"/>
    </source>
</evidence>
<feature type="region of interest" description="Disordered" evidence="23">
    <location>
        <begin position="549"/>
        <end position="591"/>
    </location>
</feature>
<dbReference type="CDD" id="cd02440">
    <property type="entry name" value="AdoMet_MTases"/>
    <property type="match status" value="1"/>
</dbReference>
<evidence type="ECO:0000256" key="7">
    <source>
        <dbReference type="ARBA" id="ARBA00022603"/>
    </source>
</evidence>
<organism evidence="24">
    <name type="scientific">Corethrella appendiculata</name>
    <dbReference type="NCBI Taxonomy" id="1370023"/>
    <lineage>
        <taxon>Eukaryota</taxon>
        <taxon>Metazoa</taxon>
        <taxon>Ecdysozoa</taxon>
        <taxon>Arthropoda</taxon>
        <taxon>Hexapoda</taxon>
        <taxon>Insecta</taxon>
        <taxon>Pterygota</taxon>
        <taxon>Neoptera</taxon>
        <taxon>Endopterygota</taxon>
        <taxon>Diptera</taxon>
        <taxon>Nematocera</taxon>
        <taxon>Culicoidea</taxon>
        <taxon>Chaoboridae</taxon>
        <taxon>Corethrella</taxon>
    </lineage>
</organism>
<name>U5ERS4_9DIPT</name>
<dbReference type="GO" id="GO:0005730">
    <property type="term" value="C:nucleolus"/>
    <property type="evidence" value="ECO:0007669"/>
    <property type="project" value="UniProtKB-SubCell"/>
</dbReference>
<evidence type="ECO:0000256" key="22">
    <source>
        <dbReference type="ARBA" id="ARBA00081504"/>
    </source>
</evidence>
<feature type="compositionally biased region" description="Polar residues" evidence="23">
    <location>
        <begin position="149"/>
        <end position="171"/>
    </location>
</feature>
<dbReference type="SUPFAM" id="SSF53335">
    <property type="entry name" value="S-adenosyl-L-methionine-dependent methyltransferases"/>
    <property type="match status" value="1"/>
</dbReference>
<feature type="region of interest" description="Disordered" evidence="23">
    <location>
        <begin position="658"/>
        <end position="696"/>
    </location>
</feature>
<keyword evidence="11" id="KW-0804">Transcription</keyword>
<evidence type="ECO:0000256" key="3">
    <source>
        <dbReference type="ARBA" id="ARBA00004604"/>
    </source>
</evidence>
<evidence type="ECO:0000313" key="24">
    <source>
        <dbReference type="EMBL" id="JAB56269.1"/>
    </source>
</evidence>
<feature type="region of interest" description="Disordered" evidence="23">
    <location>
        <begin position="227"/>
        <end position="246"/>
    </location>
</feature>
<dbReference type="Pfam" id="PF09445">
    <property type="entry name" value="Methyltransf_15"/>
    <property type="match status" value="1"/>
</dbReference>
<accession>U5ERS4</accession>
<feature type="region of interest" description="Disordered" evidence="23">
    <location>
        <begin position="359"/>
        <end position="407"/>
    </location>
</feature>
<evidence type="ECO:0000256" key="17">
    <source>
        <dbReference type="ARBA" id="ARBA00049075"/>
    </source>
</evidence>
<evidence type="ECO:0000256" key="16">
    <source>
        <dbReference type="ARBA" id="ARBA00048763"/>
    </source>
</evidence>
<evidence type="ECO:0000256" key="14">
    <source>
        <dbReference type="ARBA" id="ARBA00047418"/>
    </source>
</evidence>
<evidence type="ECO:0000256" key="23">
    <source>
        <dbReference type="SAM" id="MobiDB-lite"/>
    </source>
</evidence>
<evidence type="ECO:0000256" key="15">
    <source>
        <dbReference type="ARBA" id="ARBA00048740"/>
    </source>
</evidence>
<dbReference type="InterPro" id="IPR019012">
    <property type="entry name" value="RNA_cap_Gua-N2-MeTrfase"/>
</dbReference>
<dbReference type="GO" id="GO:0005737">
    <property type="term" value="C:cytoplasm"/>
    <property type="evidence" value="ECO:0007669"/>
    <property type="project" value="UniProtKB-SubCell"/>
</dbReference>
<evidence type="ECO:0000256" key="21">
    <source>
        <dbReference type="ARBA" id="ARBA00079339"/>
    </source>
</evidence>
<protein>
    <recommendedName>
        <fullName evidence="4">Trimethylguanosine synthase</fullName>
    </recommendedName>
    <alternativeName>
        <fullName evidence="18">Cap-specific guanine-N(2) methyltransferase</fullName>
    </alternativeName>
    <alternativeName>
        <fullName evidence="21">Nuclear receptor coactivator 6-interacting protein</fullName>
    </alternativeName>
    <alternativeName>
        <fullName evidence="22">PRIP-interacting protein with methyltransferase motif</fullName>
    </alternativeName>
</protein>
<evidence type="ECO:0000256" key="10">
    <source>
        <dbReference type="ARBA" id="ARBA00023015"/>
    </source>
</evidence>
<evidence type="ECO:0000256" key="9">
    <source>
        <dbReference type="ARBA" id="ARBA00022691"/>
    </source>
</evidence>
<comment type="subunit">
    <text evidence="20">May form homooligomers. Interacts with CREBBP/CBP, EED/WAIT1, EP300/P300, NCOA6/PRIP, PPARBP/PBP and SMN.</text>
</comment>
<evidence type="ECO:0000256" key="5">
    <source>
        <dbReference type="ARBA" id="ARBA00022490"/>
    </source>
</evidence>
<feature type="compositionally biased region" description="Polar residues" evidence="23">
    <location>
        <begin position="549"/>
        <end position="563"/>
    </location>
</feature>
<evidence type="ECO:0000256" key="8">
    <source>
        <dbReference type="ARBA" id="ARBA00022679"/>
    </source>
</evidence>
<feature type="region of interest" description="Disordered" evidence="23">
    <location>
        <begin position="149"/>
        <end position="185"/>
    </location>
</feature>
<dbReference type="PANTHER" id="PTHR14741">
    <property type="entry name" value="S-ADENOSYLMETHIONINE-DEPENDENT METHYLTRANSFERASE RELATED"/>
    <property type="match status" value="1"/>
</dbReference>
<evidence type="ECO:0000256" key="20">
    <source>
        <dbReference type="ARBA" id="ARBA00064494"/>
    </source>
</evidence>
<dbReference type="AlphaFoldDB" id="U5ERS4"/>
<keyword evidence="12" id="KW-0539">Nucleus</keyword>
<reference evidence="24" key="1">
    <citation type="journal article" date="2014" name="Insect Biochem. Mol. Biol.">
        <title>An insight into the sialome of the frog biting fly, Corethrella appendiculata.</title>
        <authorList>
            <person name="Ribeiro J.M.C."/>
            <person name="Chagas A.C."/>
            <person name="Pham V.M."/>
            <person name="Lounibos L.P."/>
            <person name="Calvo E."/>
        </authorList>
    </citation>
    <scope>NUCLEOTIDE SEQUENCE</scope>
    <source>
        <tissue evidence="24">Salivary glands</tissue>
    </source>
</reference>
<keyword evidence="6" id="KW-0597">Phosphoprotein</keyword>
<comment type="subcellular location">
    <subcellularLocation>
        <location evidence="2">Cytoplasm</location>
    </subcellularLocation>
    <subcellularLocation>
        <location evidence="1">Nucleus</location>
        <location evidence="1">Cajal body</location>
    </subcellularLocation>
    <subcellularLocation>
        <location evidence="3">Nucleus</location>
        <location evidence="3">Nucleolus</location>
    </subcellularLocation>
</comment>
<dbReference type="GO" id="GO:0015030">
    <property type="term" value="C:Cajal body"/>
    <property type="evidence" value="ECO:0007669"/>
    <property type="project" value="UniProtKB-SubCell"/>
</dbReference>
<feature type="compositionally biased region" description="Low complexity" evidence="23">
    <location>
        <begin position="359"/>
        <end position="385"/>
    </location>
</feature>
<keyword evidence="5" id="KW-0963">Cytoplasm</keyword>
<keyword evidence="9" id="KW-0949">S-adenosyl-L-methionine</keyword>
<comment type="catalytic activity">
    <reaction evidence="15">
        <text>a 5'-end (N(7)-methyl 5'-triphosphoguanosine)-ribonucleoside in snoRNA + S-adenosyl-L-methionine = a 5'-end (N(2),N(7)-dimethyl 5'-triphosphoguanosine)-ribonucleoside in snoRNA + S-adenosyl-L-homocysteine + H(+)</text>
        <dbReference type="Rhea" id="RHEA:78475"/>
        <dbReference type="Rhea" id="RHEA-COMP:19086"/>
        <dbReference type="Rhea" id="RHEA-COMP:19088"/>
        <dbReference type="ChEBI" id="CHEBI:15378"/>
        <dbReference type="ChEBI" id="CHEBI:57856"/>
        <dbReference type="ChEBI" id="CHEBI:59789"/>
        <dbReference type="ChEBI" id="CHEBI:156461"/>
        <dbReference type="ChEBI" id="CHEBI:172880"/>
    </reaction>
    <physiologicalReaction direction="left-to-right" evidence="15">
        <dbReference type="Rhea" id="RHEA:78476"/>
    </physiologicalReaction>
</comment>
<evidence type="ECO:0000256" key="13">
    <source>
        <dbReference type="ARBA" id="ARBA00025783"/>
    </source>
</evidence>
<sequence length="1026" mass="115174">MSNESGQWEPLAEINLSYDINDKNKKRNIFCLCSRVFIKNYYDVYASTLEKEEISEVDDVFNETTNHPPPTLHYKAINMKKDEDANSCYFSASASHTDNYCSTDNEHEPARTSTSVFHNIVLHSSDSGADISEQNFDKQQQLQATKSIENSSCQSLTPASTSKPIDVSQQQHYHHHERNNSLPQVLLGNEELEGSWEKYWSKNGEGIIWGSWIEKYSDYINPTYLEQPKHSKDDEEATPCNNKDKNFSFEPNAITQVLDTDDNNKSNTEIIVSTCSPAISNVDVFGEGWNPLSPISIEETWNTHRVGNRFENDALLSPRCDSVTSSIPLTIGTTDSMTNVTRMTISSYEFCSSKVSSESSKLSDSLSSSSTSSASGTRSSSASSSQNLATQQLLKSPSTTLQSDDINDDSTMDMEQYWAILWQQHFQELYATHYNQFMVAHAVPKADEMSNSLKSESVFKQHEQVESQQSSENTAPQNRIKITKRKRNRNTNLTKVDNILPSLVANLKIDSINENEPSASDADKAQNEGGKNNSSDYVVDQQSISDMRSQNLPTSFGKQQMANDNGDDNRPPNKKPVNLKRTHESDAEESNLERLKGAFELMGYVFSDANSKDDIETNISMTGDVVYRKKHIRLHNRVLKMKHHKPKHIYFDEDGNEIPAVSSKNEKDESAIMHSSSDDDYSNKAIPPRNSTVKPNQLISTDMTSTITISSSNFSNNNNSKNNDNETANVNTNENRDDEITDFSTTQLVHKSLDQENESICLDEIIGCDDEIDEELMINPPSSSATVTTADLTSAVGSVKKEKKKKRKPKFVASLPAEIANDKSLLKYWYKRFSLFSLFDMGIKLDRESWFSVTPEKVAMHTAERCRSDLIIDAFCGCGGNTIQFATTCQKVIAIDIDPKKIEMAKHNSKVYGVEDRIEFIVGDYLKLADKLVADVVFLSPPWGGPQYLKDEIYDLEKSLQPVSASELIAVTRKITKNIGIFLPRNSNTQQLTMLAGNNGAVEIEQNFLDRKLVALTAYYGELINE</sequence>
<evidence type="ECO:0000256" key="6">
    <source>
        <dbReference type="ARBA" id="ARBA00022553"/>
    </source>
</evidence>
<evidence type="ECO:0000256" key="12">
    <source>
        <dbReference type="ARBA" id="ARBA00023242"/>
    </source>
</evidence>
<evidence type="ECO:0000256" key="4">
    <source>
        <dbReference type="ARBA" id="ARBA00018517"/>
    </source>
</evidence>
<evidence type="ECO:0000256" key="19">
    <source>
        <dbReference type="ARBA" id="ARBA00057179"/>
    </source>
</evidence>
<comment type="similarity">
    <text evidence="13">Belongs to the methyltransferase superfamily. Trimethylguanosine synthase family.</text>
</comment>
<dbReference type="FunFam" id="3.40.50.150:FF:000066">
    <property type="entry name" value="Trimethylguanosine synthase 1"/>
    <property type="match status" value="1"/>
</dbReference>
<comment type="catalytic activity">
    <reaction evidence="17">
        <text>a 5'-end (N(7)-methyl 5'-triphosphoguanosine)-ribonucleoside in snRNA + S-adenosyl-L-methionine = a 5'-end (N(2),N(7)-dimethyl 5'-triphosphoguanosine)-ribonucleoside in snRNA + S-adenosyl-L-homocysteine + H(+)</text>
        <dbReference type="Rhea" id="RHEA:78471"/>
        <dbReference type="Rhea" id="RHEA-COMP:19085"/>
        <dbReference type="Rhea" id="RHEA-COMP:19087"/>
        <dbReference type="ChEBI" id="CHEBI:15378"/>
        <dbReference type="ChEBI" id="CHEBI:57856"/>
        <dbReference type="ChEBI" id="CHEBI:59789"/>
        <dbReference type="ChEBI" id="CHEBI:156461"/>
        <dbReference type="ChEBI" id="CHEBI:172880"/>
    </reaction>
    <physiologicalReaction direction="left-to-right" evidence="17">
        <dbReference type="Rhea" id="RHEA:78472"/>
    </physiologicalReaction>
</comment>
<evidence type="ECO:0000256" key="2">
    <source>
        <dbReference type="ARBA" id="ARBA00004496"/>
    </source>
</evidence>
<comment type="function">
    <text evidence="19">Catalyzes the 2 serial methylation steps for the conversion of the 7-monomethylguanosine (m(7)G) caps of snRNAs and snoRNAs to a 2,2,7-trimethylguanosine (m(2,2,7)G) cap structure. The enzyme is specific for guanine, and N7 methylation must precede N2 methylation. Hypermethylation of the m7G cap of U snRNAs leads to their concentration in nuclear foci, their colocalization with coilin and the formation of canonical Cajal bodies (CBs). Plays a role in transcriptional regulation.</text>
</comment>
<keyword evidence="8" id="KW-0808">Transferase</keyword>